<reference evidence="2 3" key="1">
    <citation type="submission" date="2008-12" db="EMBL/GenBank/DDBJ databases">
        <authorList>
            <person name="Fulton L."/>
            <person name="Clifton S."/>
            <person name="Fulton B."/>
            <person name="Xu J."/>
            <person name="Minx P."/>
            <person name="Pepin K.H."/>
            <person name="Johnson M."/>
            <person name="Bhonagiri V."/>
            <person name="Nash W.E."/>
            <person name="Mardis E.R."/>
            <person name="Wilson R.K."/>
        </authorList>
    </citation>
    <scope>NUCLEOTIDE SEQUENCE [LARGE SCALE GENOMIC DNA]</scope>
    <source>
        <strain evidence="2 3">DSM 14838</strain>
    </source>
</reference>
<keyword evidence="1" id="KW-0472">Membrane</keyword>
<sequence>PMAVYNSSSEVPMFLGITLNNIMVSFNCFAMGILTSFGTGYMLFSNGVMLGAFQTFFYQHGLLWDSMLAIWLHGTLEIWAIIVAGAAGLALGNGWLFPGTYSRLESFKRGAKRGLKIVVGTVPVFIMAGFIEGFLTRHTQLPDMLRLGLILTSLTFILFYYIYLPNRKRHGITKA</sequence>
<dbReference type="Pfam" id="PF01944">
    <property type="entry name" value="SpoIIM"/>
    <property type="match status" value="1"/>
</dbReference>
<dbReference type="InterPro" id="IPR002798">
    <property type="entry name" value="SpoIIM-like"/>
</dbReference>
<dbReference type="AlphaFoldDB" id="E2N845"/>
<dbReference type="PANTHER" id="PTHR35337:SF1">
    <property type="entry name" value="SLR1478 PROTEIN"/>
    <property type="match status" value="1"/>
</dbReference>
<organism evidence="2 3">
    <name type="scientific">Bacteroides cellulosilyticus DSM 14838</name>
    <dbReference type="NCBI Taxonomy" id="537012"/>
    <lineage>
        <taxon>Bacteria</taxon>
        <taxon>Pseudomonadati</taxon>
        <taxon>Bacteroidota</taxon>
        <taxon>Bacteroidia</taxon>
        <taxon>Bacteroidales</taxon>
        <taxon>Bacteroidaceae</taxon>
        <taxon>Bacteroides</taxon>
    </lineage>
</organism>
<dbReference type="Proteomes" id="UP000003711">
    <property type="component" value="Unassembled WGS sequence"/>
</dbReference>
<protein>
    <submittedName>
        <fullName evidence="2">Membrane protein</fullName>
    </submittedName>
</protein>
<dbReference type="RefSeq" id="WP_007209830.1">
    <property type="nucleotide sequence ID" value="NZ_EQ973488.1"/>
</dbReference>
<feature type="transmembrane region" description="Helical" evidence="1">
    <location>
        <begin position="78"/>
        <end position="97"/>
    </location>
</feature>
<evidence type="ECO:0000313" key="3">
    <source>
        <dbReference type="Proteomes" id="UP000003711"/>
    </source>
</evidence>
<feature type="transmembrane region" description="Helical" evidence="1">
    <location>
        <begin position="117"/>
        <end position="135"/>
    </location>
</feature>
<comment type="caution">
    <text evidence="2">The sequence shown here is derived from an EMBL/GenBank/DDBJ whole genome shotgun (WGS) entry which is preliminary data.</text>
</comment>
<gene>
    <name evidence="2" type="ORF">BACCELL_00440</name>
</gene>
<dbReference type="HOGENOM" id="CLU_1535624_0_0_10"/>
<keyword evidence="1" id="KW-1133">Transmembrane helix</keyword>
<accession>E2N845</accession>
<dbReference type="EMBL" id="ACCH01000037">
    <property type="protein sequence ID" value="EEF91919.1"/>
    <property type="molecule type" value="Genomic_DNA"/>
</dbReference>
<evidence type="ECO:0000313" key="2">
    <source>
        <dbReference type="EMBL" id="EEF91919.1"/>
    </source>
</evidence>
<feature type="transmembrane region" description="Helical" evidence="1">
    <location>
        <begin position="41"/>
        <end position="58"/>
    </location>
</feature>
<reference evidence="2 3" key="2">
    <citation type="submission" date="2009-01" db="EMBL/GenBank/DDBJ databases">
        <title>Draft genome sequence of Bacteroides cellulosilyticus (DSM 14838).</title>
        <authorList>
            <person name="Sudarsanam P."/>
            <person name="Ley R."/>
            <person name="Guruge J."/>
            <person name="Turnbaugh P.J."/>
            <person name="Mahowald M."/>
            <person name="Liep D."/>
            <person name="Gordon J."/>
        </authorList>
    </citation>
    <scope>NUCLEOTIDE SEQUENCE [LARGE SCALE GENOMIC DNA]</scope>
    <source>
        <strain evidence="2 3">DSM 14838</strain>
    </source>
</reference>
<feature type="transmembrane region" description="Helical" evidence="1">
    <location>
        <begin position="12"/>
        <end position="34"/>
    </location>
</feature>
<proteinExistence type="predicted"/>
<keyword evidence="1" id="KW-0812">Transmembrane</keyword>
<name>E2N845_9BACE</name>
<feature type="non-terminal residue" evidence="2">
    <location>
        <position position="1"/>
    </location>
</feature>
<dbReference type="PANTHER" id="PTHR35337">
    <property type="entry name" value="SLR1478 PROTEIN"/>
    <property type="match status" value="1"/>
</dbReference>
<feature type="transmembrane region" description="Helical" evidence="1">
    <location>
        <begin position="147"/>
        <end position="164"/>
    </location>
</feature>
<evidence type="ECO:0000256" key="1">
    <source>
        <dbReference type="SAM" id="Phobius"/>
    </source>
</evidence>